<dbReference type="EMBL" id="LOCO01000001">
    <property type="protein sequence ID" value="KXO12279.1"/>
    <property type="molecule type" value="Genomic_DNA"/>
</dbReference>
<organism evidence="6 7">
    <name type="scientific">Marinobacter excellens LAMA 842</name>
    <dbReference type="NCBI Taxonomy" id="1306954"/>
    <lineage>
        <taxon>Bacteria</taxon>
        <taxon>Pseudomonadati</taxon>
        <taxon>Pseudomonadota</taxon>
        <taxon>Gammaproteobacteria</taxon>
        <taxon>Pseudomonadales</taxon>
        <taxon>Marinobacteraceae</taxon>
        <taxon>Marinobacter</taxon>
    </lineage>
</organism>
<protein>
    <recommendedName>
        <fullName evidence="2">diguanylate cyclase</fullName>
        <ecNumber evidence="2">2.7.7.65</ecNumber>
    </recommendedName>
</protein>
<dbReference type="AlphaFoldDB" id="A0A137SIM7"/>
<dbReference type="PATRIC" id="fig|1306954.6.peg.322"/>
<evidence type="ECO:0000313" key="7">
    <source>
        <dbReference type="Proteomes" id="UP000070282"/>
    </source>
</evidence>
<comment type="catalytic activity">
    <reaction evidence="3">
        <text>2 GTP = 3',3'-c-di-GMP + 2 diphosphate</text>
        <dbReference type="Rhea" id="RHEA:24898"/>
        <dbReference type="ChEBI" id="CHEBI:33019"/>
        <dbReference type="ChEBI" id="CHEBI:37565"/>
        <dbReference type="ChEBI" id="CHEBI:58805"/>
        <dbReference type="EC" id="2.7.7.65"/>
    </reaction>
</comment>
<comment type="caution">
    <text evidence="6">The sequence shown here is derived from an EMBL/GenBank/DDBJ whole genome shotgun (WGS) entry which is preliminary data.</text>
</comment>
<feature type="transmembrane region" description="Helical" evidence="4">
    <location>
        <begin position="130"/>
        <end position="152"/>
    </location>
</feature>
<gene>
    <name evidence="6" type="ORF">J122_331</name>
</gene>
<reference evidence="7" key="1">
    <citation type="submission" date="2015-12" db="EMBL/GenBank/DDBJ databases">
        <authorList>
            <person name="Lima A."/>
            <person name="Farahani Zayas N."/>
            <person name="Castro Da Silva M.A."/>
            <person name="Cabral A."/>
            <person name="Pessatti M.L."/>
        </authorList>
    </citation>
    <scope>NUCLEOTIDE SEQUENCE [LARGE SCALE GENOMIC DNA]</scope>
    <source>
        <strain evidence="7">LAMA 842</strain>
    </source>
</reference>
<dbReference type="InterPro" id="IPR000160">
    <property type="entry name" value="GGDEF_dom"/>
</dbReference>
<evidence type="ECO:0000256" key="4">
    <source>
        <dbReference type="SAM" id="Phobius"/>
    </source>
</evidence>
<feature type="transmembrane region" description="Helical" evidence="4">
    <location>
        <begin position="84"/>
        <end position="101"/>
    </location>
</feature>
<dbReference type="FunFam" id="3.30.70.270:FF:000001">
    <property type="entry name" value="Diguanylate cyclase domain protein"/>
    <property type="match status" value="1"/>
</dbReference>
<name>A0A137SIM7_9GAMM</name>
<dbReference type="InterPro" id="IPR043128">
    <property type="entry name" value="Rev_trsase/Diguanyl_cyclase"/>
</dbReference>
<feature type="transmembrane region" description="Helical" evidence="4">
    <location>
        <begin position="158"/>
        <end position="176"/>
    </location>
</feature>
<evidence type="ECO:0000256" key="2">
    <source>
        <dbReference type="ARBA" id="ARBA00012528"/>
    </source>
</evidence>
<dbReference type="NCBIfam" id="TIGR00254">
    <property type="entry name" value="GGDEF"/>
    <property type="match status" value="1"/>
</dbReference>
<dbReference type="Proteomes" id="UP000070282">
    <property type="component" value="Unassembled WGS sequence"/>
</dbReference>
<dbReference type="SMART" id="SM00267">
    <property type="entry name" value="GGDEF"/>
    <property type="match status" value="1"/>
</dbReference>
<accession>A0A137SIM7</accession>
<evidence type="ECO:0000259" key="5">
    <source>
        <dbReference type="PROSITE" id="PS50887"/>
    </source>
</evidence>
<dbReference type="InterPro" id="IPR029787">
    <property type="entry name" value="Nucleotide_cyclase"/>
</dbReference>
<keyword evidence="4" id="KW-0472">Membrane</keyword>
<comment type="cofactor">
    <cofactor evidence="1">
        <name>Mg(2+)</name>
        <dbReference type="ChEBI" id="CHEBI:18420"/>
    </cofactor>
</comment>
<evidence type="ECO:0000313" key="6">
    <source>
        <dbReference type="EMBL" id="KXO12279.1"/>
    </source>
</evidence>
<dbReference type="PANTHER" id="PTHR45138">
    <property type="entry name" value="REGULATORY COMPONENTS OF SENSORY TRANSDUCTION SYSTEM"/>
    <property type="match status" value="1"/>
</dbReference>
<dbReference type="GO" id="GO:0005886">
    <property type="term" value="C:plasma membrane"/>
    <property type="evidence" value="ECO:0007669"/>
    <property type="project" value="TreeGrafter"/>
</dbReference>
<keyword evidence="4" id="KW-1133">Transmembrane helix</keyword>
<dbReference type="GO" id="GO:0043709">
    <property type="term" value="P:cell adhesion involved in single-species biofilm formation"/>
    <property type="evidence" value="ECO:0007669"/>
    <property type="project" value="TreeGrafter"/>
</dbReference>
<proteinExistence type="predicted"/>
<dbReference type="PROSITE" id="PS50887">
    <property type="entry name" value="GGDEF"/>
    <property type="match status" value="1"/>
</dbReference>
<keyword evidence="4" id="KW-0812">Transmembrane</keyword>
<dbReference type="GO" id="GO:1902201">
    <property type="term" value="P:negative regulation of bacterial-type flagellum-dependent cell motility"/>
    <property type="evidence" value="ECO:0007669"/>
    <property type="project" value="TreeGrafter"/>
</dbReference>
<dbReference type="GO" id="GO:0052621">
    <property type="term" value="F:diguanylate cyclase activity"/>
    <property type="evidence" value="ECO:0007669"/>
    <property type="project" value="UniProtKB-EC"/>
</dbReference>
<feature type="transmembrane region" description="Helical" evidence="4">
    <location>
        <begin position="28"/>
        <end position="49"/>
    </location>
</feature>
<feature type="domain" description="GGDEF" evidence="5">
    <location>
        <begin position="228"/>
        <end position="360"/>
    </location>
</feature>
<evidence type="ECO:0000256" key="3">
    <source>
        <dbReference type="ARBA" id="ARBA00034247"/>
    </source>
</evidence>
<dbReference type="CDD" id="cd01949">
    <property type="entry name" value="GGDEF"/>
    <property type="match status" value="1"/>
</dbReference>
<keyword evidence="7" id="KW-1185">Reference proteome</keyword>
<feature type="transmembrane region" description="Helical" evidence="4">
    <location>
        <begin position="55"/>
        <end position="75"/>
    </location>
</feature>
<dbReference type="InterPro" id="IPR050469">
    <property type="entry name" value="Diguanylate_Cyclase"/>
</dbReference>
<dbReference type="Pfam" id="PF00990">
    <property type="entry name" value="GGDEF"/>
    <property type="match status" value="1"/>
</dbReference>
<dbReference type="EC" id="2.7.7.65" evidence="2"/>
<sequence length="372" mass="41619">MIRTAMIHEATADHLTSGEQEERQISRLLNGLSVMAALFLAGIGTKAWYAEHPVHAWVLWLFIVPVVFNMIWYAWKRDRAVQKAGLLITVGLLFAYLLASGGEGNTGPLWFYVFPPLLFYLTSLKGGTAILLFCYLLAVIVFQFPGLPLVTAEYSTDFKIRFFATLTFESIFCFVLEAGRLRARGRLLALAKTHERAARTDELTGLANRREMQNRLDTEFSRFKRAGHHFSVVLIDLDLFKRINDDHGHNAGDSVLRQFADLTHTVVRQSDLAARWGGEEFLLLLPDTSLLQALALAERLRAEVASTQFQYQGETLPVTISAGVCSISKAGSVTELLKQADIQLYNAKDAGRNRIAPRVRSQSTTEPTETRA</sequence>
<dbReference type="Gene3D" id="3.30.70.270">
    <property type="match status" value="1"/>
</dbReference>
<dbReference type="SUPFAM" id="SSF55073">
    <property type="entry name" value="Nucleotide cyclase"/>
    <property type="match status" value="1"/>
</dbReference>
<evidence type="ECO:0000256" key="1">
    <source>
        <dbReference type="ARBA" id="ARBA00001946"/>
    </source>
</evidence>
<dbReference type="PANTHER" id="PTHR45138:SF9">
    <property type="entry name" value="DIGUANYLATE CYCLASE DGCM-RELATED"/>
    <property type="match status" value="1"/>
</dbReference>